<keyword evidence="3 7" id="KW-0479">Metal-binding</keyword>
<dbReference type="InterPro" id="IPR036396">
    <property type="entry name" value="Cyt_P450_sf"/>
</dbReference>
<dbReference type="GO" id="GO:0016705">
    <property type="term" value="F:oxidoreductase activity, acting on paired donors, with incorporation or reduction of molecular oxygen"/>
    <property type="evidence" value="ECO:0007669"/>
    <property type="project" value="InterPro"/>
</dbReference>
<keyword evidence="4" id="KW-1133">Transmembrane helix</keyword>
<feature type="region of interest" description="Disordered" evidence="9">
    <location>
        <begin position="159"/>
        <end position="189"/>
    </location>
</feature>
<keyword evidence="1 7" id="KW-0349">Heme</keyword>
<dbReference type="Gene3D" id="1.10.630.10">
    <property type="entry name" value="Cytochrome P450"/>
    <property type="match status" value="1"/>
</dbReference>
<dbReference type="eggNOG" id="KOG0156">
    <property type="taxonomic scope" value="Eukaryota"/>
</dbReference>
<accession>A0A0D3FTG3</accession>
<evidence type="ECO:0000256" key="1">
    <source>
        <dbReference type="ARBA" id="ARBA00022617"/>
    </source>
</evidence>
<name>A0A0D3FTG3_9ORYZ</name>
<dbReference type="InterPro" id="IPR017972">
    <property type="entry name" value="Cyt_P450_CS"/>
</dbReference>
<evidence type="ECO:0000256" key="7">
    <source>
        <dbReference type="PIRSR" id="PIRSR602401-1"/>
    </source>
</evidence>
<evidence type="ECO:0000256" key="5">
    <source>
        <dbReference type="ARBA" id="ARBA00023002"/>
    </source>
</evidence>
<dbReference type="PRINTS" id="PR00463">
    <property type="entry name" value="EP450I"/>
</dbReference>
<keyword evidence="6 7" id="KW-0408">Iron</keyword>
<dbReference type="AlphaFoldDB" id="A0A0D3FTG3"/>
<feature type="compositionally biased region" description="Pro residues" evidence="9">
    <location>
        <begin position="175"/>
        <end position="186"/>
    </location>
</feature>
<dbReference type="PaxDb" id="65489-OBART04G05400.1"/>
<dbReference type="HOGENOM" id="CLU_001570_4_0_1"/>
<keyword evidence="11" id="KW-1185">Reference proteome</keyword>
<dbReference type="FunFam" id="1.10.630.10:FF:000026">
    <property type="entry name" value="Cytochrome P450 82C4"/>
    <property type="match status" value="1"/>
</dbReference>
<evidence type="ECO:0000256" key="8">
    <source>
        <dbReference type="RuleBase" id="RU000461"/>
    </source>
</evidence>
<evidence type="ECO:0000256" key="9">
    <source>
        <dbReference type="SAM" id="MobiDB-lite"/>
    </source>
</evidence>
<dbReference type="InterPro" id="IPR001128">
    <property type="entry name" value="Cyt_P450"/>
</dbReference>
<comment type="cofactor">
    <cofactor evidence="7">
        <name>heme</name>
        <dbReference type="ChEBI" id="CHEBI:30413"/>
    </cofactor>
</comment>
<reference evidence="10" key="2">
    <citation type="submission" date="2015-03" db="UniProtKB">
        <authorList>
            <consortium name="EnsemblPlants"/>
        </authorList>
    </citation>
    <scope>IDENTIFICATION</scope>
</reference>
<dbReference type="Pfam" id="PF00067">
    <property type="entry name" value="p450"/>
    <property type="match status" value="1"/>
</dbReference>
<evidence type="ECO:0000313" key="10">
    <source>
        <dbReference type="EnsemblPlants" id="OBART04G05400.1"/>
    </source>
</evidence>
<sequence>MLYELPPPARGGSALFARINTAACDRAALASLVWELVMLLSRDDAGAASAGKREDAAMRAVLEEWIKQRESWKPFWVRGINMVGYSINGLHPVLFSSQADGDDDGARAGVAGPDAGQHRCLSCLCHIAVAPFPAPALEILINGEHNALLLAIPLDGIGSFPPHPPPDPQEQEAAAPPPPPAEPAVPPRHRGHLHLFKKPLHRALSGLAATHGPVLLLHFGSRAVLHVTDPAVAEECLTDHDVTFANRPRLPSSCHLSNGYTTLGSSSYGPNWRNLRRIATVEVFSAHRLLRSADVRGGEVPHMARWLYLAAPAAGPSEPARADVKARAFELALNVVARMVAGKQYYGGEGDAEAETEEASRFREMVREYFAMHGASNLQDFVLLLGLVDIGGAKRRAVKLSREHNTWAQRLIDEHRATATAAAATEARTMVGDLLKMQASEPEAYSDKVITALCLTGTDTSSSTIEWGMALLLNHPAAMAKARAEIDRFVGTGRVVEEADLPNLPYLQCIIRENLRLYPVGPLLAPHESSADCSVSVAGGGRYAVPAGTMLLVNVHAMHRDARIWGPDPESFSPERFEGGRSEGKWMLPFGMGRRRCPGEGLAVKVVGLALATLVQCFEWRRVGDEEVDMTEGSGLTMPKAVPLEALYSPRPEMVPALSAL</sequence>
<dbReference type="GO" id="GO:0005506">
    <property type="term" value="F:iron ion binding"/>
    <property type="evidence" value="ECO:0007669"/>
    <property type="project" value="InterPro"/>
</dbReference>
<evidence type="ECO:0008006" key="12">
    <source>
        <dbReference type="Google" id="ProtNLM"/>
    </source>
</evidence>
<dbReference type="PROSITE" id="PS00086">
    <property type="entry name" value="CYTOCHROME_P450"/>
    <property type="match status" value="1"/>
</dbReference>
<protein>
    <recommendedName>
        <fullName evidence="12">Cytochrome P450</fullName>
    </recommendedName>
</protein>
<dbReference type="PANTHER" id="PTHR47947:SF59">
    <property type="entry name" value="CYTOCHROME P450 CYP81A9"/>
    <property type="match status" value="1"/>
</dbReference>
<dbReference type="InterPro" id="IPR002401">
    <property type="entry name" value="Cyt_P450_E_grp-I"/>
</dbReference>
<dbReference type="SUPFAM" id="SSF48264">
    <property type="entry name" value="Cytochrome P450"/>
    <property type="match status" value="1"/>
</dbReference>
<dbReference type="Proteomes" id="UP000026960">
    <property type="component" value="Chromosome 4"/>
</dbReference>
<evidence type="ECO:0000256" key="4">
    <source>
        <dbReference type="ARBA" id="ARBA00022989"/>
    </source>
</evidence>
<dbReference type="EnsemblPlants" id="OBART04G05400.1">
    <property type="protein sequence ID" value="OBART04G05400.1"/>
    <property type="gene ID" value="OBART04G05400"/>
</dbReference>
<evidence type="ECO:0000313" key="11">
    <source>
        <dbReference type="Proteomes" id="UP000026960"/>
    </source>
</evidence>
<keyword evidence="2" id="KW-0812">Transmembrane</keyword>
<dbReference type="PANTHER" id="PTHR47947">
    <property type="entry name" value="CYTOCHROME P450 82C3-RELATED"/>
    <property type="match status" value="1"/>
</dbReference>
<keyword evidence="5 8" id="KW-0560">Oxidoreductase</keyword>
<dbReference type="PRINTS" id="PR00385">
    <property type="entry name" value="P450"/>
</dbReference>
<comment type="similarity">
    <text evidence="8">Belongs to the cytochrome P450 family.</text>
</comment>
<dbReference type="GO" id="GO:0020037">
    <property type="term" value="F:heme binding"/>
    <property type="evidence" value="ECO:0007669"/>
    <property type="project" value="InterPro"/>
</dbReference>
<dbReference type="GO" id="GO:0004497">
    <property type="term" value="F:monooxygenase activity"/>
    <property type="evidence" value="ECO:0007669"/>
    <property type="project" value="UniProtKB-KW"/>
</dbReference>
<dbReference type="STRING" id="65489.A0A0D3FTG3"/>
<evidence type="ECO:0000256" key="6">
    <source>
        <dbReference type="ARBA" id="ARBA00023004"/>
    </source>
</evidence>
<feature type="binding site" description="axial binding residue" evidence="7">
    <location>
        <position position="597"/>
    </location>
    <ligand>
        <name>heme</name>
        <dbReference type="ChEBI" id="CHEBI:30413"/>
    </ligand>
    <ligandPart>
        <name>Fe</name>
        <dbReference type="ChEBI" id="CHEBI:18248"/>
    </ligandPart>
</feature>
<reference evidence="10" key="1">
    <citation type="journal article" date="2009" name="Rice">
        <title>De Novo Next Generation Sequencing of Plant Genomes.</title>
        <authorList>
            <person name="Rounsley S."/>
            <person name="Marri P.R."/>
            <person name="Yu Y."/>
            <person name="He R."/>
            <person name="Sisneros N."/>
            <person name="Goicoechea J.L."/>
            <person name="Lee S.J."/>
            <person name="Angelova A."/>
            <person name="Kudrna D."/>
            <person name="Luo M."/>
            <person name="Affourtit J."/>
            <person name="Desany B."/>
            <person name="Knight J."/>
            <person name="Niazi F."/>
            <person name="Egholm M."/>
            <person name="Wing R.A."/>
        </authorList>
    </citation>
    <scope>NUCLEOTIDE SEQUENCE [LARGE SCALE GENOMIC DNA]</scope>
    <source>
        <strain evidence="10">cv. IRGC 105608</strain>
    </source>
</reference>
<organism evidence="10">
    <name type="scientific">Oryza barthii</name>
    <dbReference type="NCBI Taxonomy" id="65489"/>
    <lineage>
        <taxon>Eukaryota</taxon>
        <taxon>Viridiplantae</taxon>
        <taxon>Streptophyta</taxon>
        <taxon>Embryophyta</taxon>
        <taxon>Tracheophyta</taxon>
        <taxon>Spermatophyta</taxon>
        <taxon>Magnoliopsida</taxon>
        <taxon>Liliopsida</taxon>
        <taxon>Poales</taxon>
        <taxon>Poaceae</taxon>
        <taxon>BOP clade</taxon>
        <taxon>Oryzoideae</taxon>
        <taxon>Oryzeae</taxon>
        <taxon>Oryzinae</taxon>
        <taxon>Oryza</taxon>
    </lineage>
</organism>
<evidence type="ECO:0000256" key="3">
    <source>
        <dbReference type="ARBA" id="ARBA00022723"/>
    </source>
</evidence>
<keyword evidence="4" id="KW-0472">Membrane</keyword>
<evidence type="ECO:0000256" key="2">
    <source>
        <dbReference type="ARBA" id="ARBA00022692"/>
    </source>
</evidence>
<keyword evidence="8" id="KW-0503">Monooxygenase</keyword>
<proteinExistence type="inferred from homology"/>
<dbReference type="InterPro" id="IPR050651">
    <property type="entry name" value="Plant_Cytochrome_P450_Monoox"/>
</dbReference>
<dbReference type="Gramene" id="OBART04G05400.1">
    <property type="protein sequence ID" value="OBART04G05400.1"/>
    <property type="gene ID" value="OBART04G05400"/>
</dbReference>